<feature type="compositionally biased region" description="Polar residues" evidence="1">
    <location>
        <begin position="78"/>
        <end position="95"/>
    </location>
</feature>
<organism evidence="2 3">
    <name type="scientific">Digitaria exilis</name>
    <dbReference type="NCBI Taxonomy" id="1010633"/>
    <lineage>
        <taxon>Eukaryota</taxon>
        <taxon>Viridiplantae</taxon>
        <taxon>Streptophyta</taxon>
        <taxon>Embryophyta</taxon>
        <taxon>Tracheophyta</taxon>
        <taxon>Spermatophyta</taxon>
        <taxon>Magnoliopsida</taxon>
        <taxon>Liliopsida</taxon>
        <taxon>Poales</taxon>
        <taxon>Poaceae</taxon>
        <taxon>PACMAD clade</taxon>
        <taxon>Panicoideae</taxon>
        <taxon>Panicodae</taxon>
        <taxon>Paniceae</taxon>
        <taxon>Anthephorinae</taxon>
        <taxon>Digitaria</taxon>
    </lineage>
</organism>
<dbReference type="AlphaFoldDB" id="A0A835AKK3"/>
<protein>
    <submittedName>
        <fullName evidence="2">Uncharacterized protein</fullName>
    </submittedName>
</protein>
<reference evidence="2" key="1">
    <citation type="submission" date="2020-07" db="EMBL/GenBank/DDBJ databases">
        <title>Genome sequence and genetic diversity analysis of an under-domesticated orphan crop, white fonio (Digitaria exilis).</title>
        <authorList>
            <person name="Bennetzen J.L."/>
            <person name="Chen S."/>
            <person name="Ma X."/>
            <person name="Wang X."/>
            <person name="Yssel A.E.J."/>
            <person name="Chaluvadi S.R."/>
            <person name="Johnson M."/>
            <person name="Gangashetty P."/>
            <person name="Hamidou F."/>
            <person name="Sanogo M.D."/>
            <person name="Zwaenepoel A."/>
            <person name="Wallace J."/>
            <person name="Van De Peer Y."/>
            <person name="Van Deynze A."/>
        </authorList>
    </citation>
    <scope>NUCLEOTIDE SEQUENCE</scope>
    <source>
        <tissue evidence="2">Leaves</tissue>
    </source>
</reference>
<evidence type="ECO:0000313" key="3">
    <source>
        <dbReference type="Proteomes" id="UP000636709"/>
    </source>
</evidence>
<gene>
    <name evidence="2" type="ORF">HU200_057042</name>
</gene>
<feature type="compositionally biased region" description="Polar residues" evidence="1">
    <location>
        <begin position="173"/>
        <end position="183"/>
    </location>
</feature>
<accession>A0A835AKK3</accession>
<feature type="region of interest" description="Disordered" evidence="1">
    <location>
        <begin position="75"/>
        <end position="116"/>
    </location>
</feature>
<proteinExistence type="predicted"/>
<sequence>MGRWPGVGNPIYLFLVIRLRTANDSFASHFHQTASPPFFSYFLKLSPLPVHISPTHLAGVDWAFGGAADLPSHGLTARWSQSTKKSRSSGRTQAEQRPRQPGKPMNRPQFELPIRDRDSSAGCRIRACSALVRSTPPVLPRRTTRPPPRPSGLGGLTLLPRRSIPGGRRTHHATQTLHRSATTCDERWRPPEPNKLFAGAGAGSGHQSWNEFPIQFIDRFTLNPGPRDHDAAGAPCPGERPPRHALPPQRLAEMMTGGGLLVSDDGRAPLPSRTTPSRPSSPGSERRRRGPLRAHVPDGALPCLTLGFLHQDDAAPPRAGGGLRRRRAAMLRPDGWRRWKAHRSAGPVVDSAGRCRAGPGRTTTAACSSTPAPSRARNGWVPKLCVGNPMRGEIAMLPPLAGADEAGDYAAALSHRPRRPRHATAAAAFFRLLIVYNRRAFTALRSYSTEAKRSWRPKDRKPTPPLSPEHRGRPAWISRSQRRAHAGASHHIATCLEAGNRSAWDTDGWKLISSTLDFVFVTWNHLLRGGKRLLHGEWKRD</sequence>
<dbReference type="PANTHER" id="PTHR36140">
    <property type="entry name" value="F-BOX DOMAIN-CONTAINING PROTEIN-RELATED"/>
    <property type="match status" value="1"/>
</dbReference>
<feature type="region of interest" description="Disordered" evidence="1">
    <location>
        <begin position="224"/>
        <end position="246"/>
    </location>
</feature>
<feature type="compositionally biased region" description="Low complexity" evidence="1">
    <location>
        <begin position="268"/>
        <end position="283"/>
    </location>
</feature>
<name>A0A835AKK3_9POAL</name>
<comment type="caution">
    <text evidence="2">The sequence shown here is derived from an EMBL/GenBank/DDBJ whole genome shotgun (WGS) entry which is preliminary data.</text>
</comment>
<feature type="compositionally biased region" description="Basic and acidic residues" evidence="1">
    <location>
        <begin position="452"/>
        <end position="472"/>
    </location>
</feature>
<feature type="region of interest" description="Disordered" evidence="1">
    <location>
        <begin position="452"/>
        <end position="481"/>
    </location>
</feature>
<evidence type="ECO:0000256" key="1">
    <source>
        <dbReference type="SAM" id="MobiDB-lite"/>
    </source>
</evidence>
<feature type="region of interest" description="Disordered" evidence="1">
    <location>
        <begin position="137"/>
        <end position="191"/>
    </location>
</feature>
<dbReference type="PANTHER" id="PTHR36140:SF9">
    <property type="entry name" value="F-BOX DOMAIN CONTAINING PROTEIN"/>
    <property type="match status" value="1"/>
</dbReference>
<dbReference type="EMBL" id="JACEFO010002397">
    <property type="protein sequence ID" value="KAF8661443.1"/>
    <property type="molecule type" value="Genomic_DNA"/>
</dbReference>
<feature type="region of interest" description="Disordered" evidence="1">
    <location>
        <begin position="259"/>
        <end position="296"/>
    </location>
</feature>
<keyword evidence="3" id="KW-1185">Reference proteome</keyword>
<dbReference type="Proteomes" id="UP000636709">
    <property type="component" value="Unassembled WGS sequence"/>
</dbReference>
<evidence type="ECO:0000313" key="2">
    <source>
        <dbReference type="EMBL" id="KAF8661443.1"/>
    </source>
</evidence>